<comment type="caution">
    <text evidence="2">The sequence shown here is derived from an EMBL/GenBank/DDBJ whole genome shotgun (WGS) entry which is preliminary data.</text>
</comment>
<evidence type="ECO:0000256" key="1">
    <source>
        <dbReference type="SAM" id="SignalP"/>
    </source>
</evidence>
<evidence type="ECO:0008006" key="4">
    <source>
        <dbReference type="Google" id="ProtNLM"/>
    </source>
</evidence>
<reference evidence="2" key="2">
    <citation type="submission" date="2020-08" db="EMBL/GenBank/DDBJ databases">
        <title>Plant Genome Project.</title>
        <authorList>
            <person name="Zhang R.-G."/>
        </authorList>
    </citation>
    <scope>NUCLEOTIDE SEQUENCE</scope>
    <source>
        <strain evidence="2">Huo1</strain>
        <tissue evidence="2">Leaf</tissue>
    </source>
</reference>
<dbReference type="PANTHER" id="PTHR33881:SF7">
    <property type="entry name" value="NEUROGENIC LOCUS NOTCH-LIKE PROTEIN"/>
    <property type="match status" value="1"/>
</dbReference>
<keyword evidence="3" id="KW-1185">Reference proteome</keyword>
<dbReference type="Proteomes" id="UP000298416">
    <property type="component" value="Unassembled WGS sequence"/>
</dbReference>
<name>A0A8X8WGM2_SALSN</name>
<keyword evidence="1" id="KW-0732">Signal</keyword>
<dbReference type="AlphaFoldDB" id="A0A8X8WGM2"/>
<dbReference type="PANTHER" id="PTHR33881">
    <property type="entry name" value="NEUROGENIC LOCUS NOTCH-LIKE PROTEIN"/>
    <property type="match status" value="1"/>
</dbReference>
<accession>A0A8X8WGM2</accession>
<sequence length="210" mass="23294">MARAAFVVVIVILLYCQFATSDTPPYNNINPIFDPCERVGVCGRGNCVHVTNNTLGYVCECESGWRQARLQEDAFLAFLPCVFPNCTLNYTCTDNNPPRSDDYDYQGRTNISYTDPCYTANCGGGRCNITSPFTRSCLCEDGFQNLLNSTTFPCYRQCAFGNECSGLGFSTNTTVIDPFAPLSNNARLMERVAFGCIFTLLIQAASNFYF</sequence>
<gene>
    <name evidence="2" type="ORF">SASPL_145496</name>
</gene>
<evidence type="ECO:0000313" key="2">
    <source>
        <dbReference type="EMBL" id="KAG6394905.1"/>
    </source>
</evidence>
<organism evidence="2">
    <name type="scientific">Salvia splendens</name>
    <name type="common">Scarlet sage</name>
    <dbReference type="NCBI Taxonomy" id="180675"/>
    <lineage>
        <taxon>Eukaryota</taxon>
        <taxon>Viridiplantae</taxon>
        <taxon>Streptophyta</taxon>
        <taxon>Embryophyta</taxon>
        <taxon>Tracheophyta</taxon>
        <taxon>Spermatophyta</taxon>
        <taxon>Magnoliopsida</taxon>
        <taxon>eudicotyledons</taxon>
        <taxon>Gunneridae</taxon>
        <taxon>Pentapetalae</taxon>
        <taxon>asterids</taxon>
        <taxon>lamiids</taxon>
        <taxon>Lamiales</taxon>
        <taxon>Lamiaceae</taxon>
        <taxon>Nepetoideae</taxon>
        <taxon>Mentheae</taxon>
        <taxon>Salviinae</taxon>
        <taxon>Salvia</taxon>
        <taxon>Salvia subgen. Calosphace</taxon>
        <taxon>core Calosphace</taxon>
    </lineage>
</organism>
<dbReference type="OrthoDB" id="1914642at2759"/>
<reference evidence="2" key="1">
    <citation type="submission" date="2018-01" db="EMBL/GenBank/DDBJ databases">
        <authorList>
            <person name="Mao J.F."/>
        </authorList>
    </citation>
    <scope>NUCLEOTIDE SEQUENCE</scope>
    <source>
        <strain evidence="2">Huo1</strain>
        <tissue evidence="2">Leaf</tissue>
    </source>
</reference>
<protein>
    <recommendedName>
        <fullName evidence="4">EGF-like domain-containing protein</fullName>
    </recommendedName>
</protein>
<feature type="signal peptide" evidence="1">
    <location>
        <begin position="1"/>
        <end position="21"/>
    </location>
</feature>
<proteinExistence type="predicted"/>
<dbReference type="EMBL" id="PNBA02000017">
    <property type="protein sequence ID" value="KAG6394905.1"/>
    <property type="molecule type" value="Genomic_DNA"/>
</dbReference>
<evidence type="ECO:0000313" key="3">
    <source>
        <dbReference type="Proteomes" id="UP000298416"/>
    </source>
</evidence>
<feature type="chain" id="PRO_5036474600" description="EGF-like domain-containing protein" evidence="1">
    <location>
        <begin position="22"/>
        <end position="210"/>
    </location>
</feature>